<evidence type="ECO:0000313" key="2">
    <source>
        <dbReference type="EMBL" id="KAJ3177712.1"/>
    </source>
</evidence>
<dbReference type="EMBL" id="JADGJQ010000031">
    <property type="protein sequence ID" value="KAJ3177712.1"/>
    <property type="molecule type" value="Genomic_DNA"/>
</dbReference>
<reference evidence="2" key="1">
    <citation type="submission" date="2020-05" db="EMBL/GenBank/DDBJ databases">
        <title>Phylogenomic resolution of chytrid fungi.</title>
        <authorList>
            <person name="Stajich J.E."/>
            <person name="Amses K."/>
            <person name="Simmons R."/>
            <person name="Seto K."/>
            <person name="Myers J."/>
            <person name="Bonds A."/>
            <person name="Quandt C.A."/>
            <person name="Barry K."/>
            <person name="Liu P."/>
            <person name="Grigoriev I."/>
            <person name="Longcore J.E."/>
            <person name="James T.Y."/>
        </authorList>
    </citation>
    <scope>NUCLEOTIDE SEQUENCE</scope>
    <source>
        <strain evidence="2">JEL0379</strain>
    </source>
</reference>
<proteinExistence type="predicted"/>
<organism evidence="2 3">
    <name type="scientific">Geranomyces variabilis</name>
    <dbReference type="NCBI Taxonomy" id="109894"/>
    <lineage>
        <taxon>Eukaryota</taxon>
        <taxon>Fungi</taxon>
        <taxon>Fungi incertae sedis</taxon>
        <taxon>Chytridiomycota</taxon>
        <taxon>Chytridiomycota incertae sedis</taxon>
        <taxon>Chytridiomycetes</taxon>
        <taxon>Spizellomycetales</taxon>
        <taxon>Powellomycetaceae</taxon>
        <taxon>Geranomyces</taxon>
    </lineage>
</organism>
<name>A0AAD5TIM3_9FUNG</name>
<accession>A0AAD5TIM3</accession>
<feature type="compositionally biased region" description="Low complexity" evidence="1">
    <location>
        <begin position="112"/>
        <end position="121"/>
    </location>
</feature>
<sequence>MYRVCASRIVRLVASRPRFYSSRLTASELRDQLPSAPSASAHDTITFSVRSKTEMSQSGAGDSYTVGVKDLRAALEKAAKDKSEPTRFEYNSERNRVELLINSTSSSDLAAAIKAHAKPNASSKDNGSGQKSLEKEFDGEYGASNPTMSKTTKGKQPANI</sequence>
<comment type="caution">
    <text evidence="2">The sequence shown here is derived from an EMBL/GenBank/DDBJ whole genome shotgun (WGS) entry which is preliminary data.</text>
</comment>
<feature type="region of interest" description="Disordered" evidence="1">
    <location>
        <begin position="112"/>
        <end position="160"/>
    </location>
</feature>
<dbReference type="Proteomes" id="UP001212152">
    <property type="component" value="Unassembled WGS sequence"/>
</dbReference>
<evidence type="ECO:0000313" key="3">
    <source>
        <dbReference type="Proteomes" id="UP001212152"/>
    </source>
</evidence>
<keyword evidence="3" id="KW-1185">Reference proteome</keyword>
<gene>
    <name evidence="2" type="ORF">HDU87_004234</name>
</gene>
<dbReference type="AlphaFoldDB" id="A0AAD5TIM3"/>
<feature type="compositionally biased region" description="Polar residues" evidence="1">
    <location>
        <begin position="122"/>
        <end position="131"/>
    </location>
</feature>
<evidence type="ECO:0000256" key="1">
    <source>
        <dbReference type="SAM" id="MobiDB-lite"/>
    </source>
</evidence>
<protein>
    <submittedName>
        <fullName evidence="2">Uncharacterized protein</fullName>
    </submittedName>
</protein>